<accession>A0A8T8BZL9</accession>
<dbReference type="Proteomes" id="UP000003811">
    <property type="component" value="Chromosome"/>
</dbReference>
<proteinExistence type="predicted"/>
<protein>
    <submittedName>
        <fullName evidence="1">Uncharacterized protein</fullName>
    </submittedName>
</protein>
<reference evidence="1 2" key="1">
    <citation type="journal article" date="2011" name="PLoS Pathog.">
        <title>Dynamic evolution of pathogenicity revealed by sequencing and comparative genomics of 19 Pseudomonas syringae isolates.</title>
        <authorList>
            <person name="Baltrus D.A."/>
            <person name="Nishimura M.T."/>
            <person name="Romanchuk A."/>
            <person name="Chang J.H."/>
            <person name="Mukhtar M.S."/>
            <person name="Cherkis K."/>
            <person name="Roach J."/>
            <person name="Grant S.R."/>
            <person name="Jones C.D."/>
            <person name="Dangl J.L."/>
        </authorList>
    </citation>
    <scope>NUCLEOTIDE SEQUENCE [LARGE SCALE GENOMIC DNA]</scope>
    <source>
        <strain evidence="1 2">ES4326</strain>
    </source>
</reference>
<gene>
    <name evidence="1" type="ORF">PMA4326_009690</name>
</gene>
<organism evidence="1 2">
    <name type="scientific">Pseudomonas syringae pv. maculicola str. ES4326</name>
    <dbReference type="NCBI Taxonomy" id="629265"/>
    <lineage>
        <taxon>Bacteria</taxon>
        <taxon>Pseudomonadati</taxon>
        <taxon>Pseudomonadota</taxon>
        <taxon>Gammaproteobacteria</taxon>
        <taxon>Pseudomonadales</taxon>
        <taxon>Pseudomonadaceae</taxon>
        <taxon>Pseudomonas</taxon>
    </lineage>
</organism>
<dbReference type="EMBL" id="CP047260">
    <property type="protein sequence ID" value="QHE96870.1"/>
    <property type="molecule type" value="Genomic_DNA"/>
</dbReference>
<evidence type="ECO:0000313" key="1">
    <source>
        <dbReference type="EMBL" id="QHE96870.1"/>
    </source>
</evidence>
<evidence type="ECO:0000313" key="2">
    <source>
        <dbReference type="Proteomes" id="UP000003811"/>
    </source>
</evidence>
<sequence length="318" mass="33069">MKVSIARGSRNSGQIYQIDTATNQSAELLWSPPPGSDQFISMFVGEDRVRAVLAKSGPVIYRSVTGGLGSTAPPSEISALVETAIGNANMSVSPDGRFAVGRTGTGSQWVVVDFASSPPAILRQSTGSFPATSSIAMMSFAGGDSRLVFINGDSAVMSLSTPVGSGQAINTALSVPLSAVPVRDGEGFDGFAVNGTVMLGKLCIEAVEAGFGQPALIDLWIVASDGQGGYASALYNGLCTAPNDSGAQSMGYLDGFTLKEALIQQDFSYSLTYNSLLPDDIINGGSGGIFFYLPTPSNPIPPEKTPFWSRFVSCFEVV</sequence>
<dbReference type="RefSeq" id="WP_007249786.1">
    <property type="nucleotide sequence ID" value="NZ_CP047260.1"/>
</dbReference>
<dbReference type="AlphaFoldDB" id="A0A8T8BZL9"/>
<name>A0A8T8BZL9_PSEYM</name>